<dbReference type="GO" id="GO:0005634">
    <property type="term" value="C:nucleus"/>
    <property type="evidence" value="ECO:0007669"/>
    <property type="project" value="TreeGrafter"/>
</dbReference>
<protein>
    <recommendedName>
        <fullName evidence="7">LIM zinc-binding domain-containing protein</fullName>
    </recommendedName>
</protein>
<feature type="compositionally biased region" description="Low complexity" evidence="6">
    <location>
        <begin position="546"/>
        <end position="559"/>
    </location>
</feature>
<feature type="compositionally biased region" description="Polar residues" evidence="6">
    <location>
        <begin position="146"/>
        <end position="176"/>
    </location>
</feature>
<evidence type="ECO:0000256" key="1">
    <source>
        <dbReference type="ARBA" id="ARBA00022723"/>
    </source>
</evidence>
<sequence>MISSLLSPTPPPQGRISQLLPSVKCSTCHQPVPLAELGDHTCTAPPPVPSLPKPAMTPEAAAALLPGRLQARVASPSTSAPRAPPSRPQDIPQHQRIPSAGGSRLQINTRSGGDTSPTQASFQTRSSPLARPDSDINSPRSREPPFSSNASSSPLNTRMRTPSNAGSMSNQSTPSTARPLGSFSGPGSREMTSAPGPPARNGQPFPGQIAQPPRVGTPASSMSGSGPSSTAYNNNTPPPPRGGFHQSTPSTARSLNSFSGSGAREMPTPPGPPLRNGQAFPGQASQPMRTGSPALSMNGYGPSSVNNIRPPPGNGSSSINFPSIAGPPSLNNIPPNGLPRTMGNPPANGAIGNNPPSFEAFVPPAERGIDTKTGGAAGMAGVGRRGFAAAARAAMFVAPNGKPGGPQPQYGRRPNAPQFLDIDAVSRSASTPPLSAGSGYSSPSPGPLSPVPQIDPRYPPQLLPNSNIKARTPSPTNQTMVTPTQTTTAINTNVAPAAGPATSSPLSGRLPFFEKLRGRMPAAGSEGSDPIPPPPSKDDSYTRSENIPIRSISNSTNNSRMNGAPRRPPSPVDSESEYGGLAYADSTDYEDDGDDFNPRRVNSGLQKRRSRTPPPAPLSAAASIMQRGSSKTRHMQFGSVSARSRSRSGDRGDSHVGGARAMGAPLTRENSVASHSSYSSDGSDVRGRPRTNSSAVAQALGLSQTPPSDYKRLGGPGIVGRSESRGSSALRTRAGVADKVGQMHDRTESSSKSSVSMSSAAKQRVYGTSIDSGRGAPSLGSSTSMRLPKVDTSMANDYDDDEGDSVLGGLGGSKAQRSRTVQGLQSPEAAKKPIKLPMRSLTSPSPKVADKVLADVGSATKKRVRTCLRCSKTIDNGRWVSVDGGGVLCEKCWKNMYLPKCRRCSLPIEKAAVSSSDGQLKGKYHKECFNCHTCHKPFPDKTFYVYDGKPLCAYHYHEANDSLCAAALCGQPIEGPCAVSHSGDRYHPEHMTCEYPGYPDCREQLHEYWEVDGRMLCERHAHSAARNGSDEEDEEEWVQTSRAKKRVTRFIDLAGAAGPGGAADNATRI</sequence>
<feature type="region of interest" description="Disordered" evidence="6">
    <location>
        <begin position="68"/>
        <end position="377"/>
    </location>
</feature>
<evidence type="ECO:0000256" key="4">
    <source>
        <dbReference type="ARBA" id="ARBA00023038"/>
    </source>
</evidence>
<dbReference type="GO" id="GO:0030695">
    <property type="term" value="F:GTPase regulator activity"/>
    <property type="evidence" value="ECO:0007669"/>
    <property type="project" value="UniProtKB-ARBA"/>
</dbReference>
<accession>A0A0D2Q5Z0</accession>
<dbReference type="AlphaFoldDB" id="A0A0D2Q5Z0"/>
<dbReference type="CDD" id="cd08368">
    <property type="entry name" value="LIM"/>
    <property type="match status" value="1"/>
</dbReference>
<name>A0A0D2Q5Z0_HYPSF</name>
<evidence type="ECO:0000313" key="9">
    <source>
        <dbReference type="Proteomes" id="UP000054270"/>
    </source>
</evidence>
<evidence type="ECO:0000256" key="2">
    <source>
        <dbReference type="ARBA" id="ARBA00022737"/>
    </source>
</evidence>
<dbReference type="CDD" id="cd09397">
    <property type="entry name" value="LIM1_UF1"/>
    <property type="match status" value="1"/>
</dbReference>
<reference evidence="9" key="1">
    <citation type="submission" date="2014-04" db="EMBL/GenBank/DDBJ databases">
        <title>Evolutionary Origins and Diversification of the Mycorrhizal Mutualists.</title>
        <authorList>
            <consortium name="DOE Joint Genome Institute"/>
            <consortium name="Mycorrhizal Genomics Consortium"/>
            <person name="Kohler A."/>
            <person name="Kuo A."/>
            <person name="Nagy L.G."/>
            <person name="Floudas D."/>
            <person name="Copeland A."/>
            <person name="Barry K.W."/>
            <person name="Cichocki N."/>
            <person name="Veneault-Fourrey C."/>
            <person name="LaButti K."/>
            <person name="Lindquist E.A."/>
            <person name="Lipzen A."/>
            <person name="Lundell T."/>
            <person name="Morin E."/>
            <person name="Murat C."/>
            <person name="Riley R."/>
            <person name="Ohm R."/>
            <person name="Sun H."/>
            <person name="Tunlid A."/>
            <person name="Henrissat B."/>
            <person name="Grigoriev I.V."/>
            <person name="Hibbett D.S."/>
            <person name="Martin F."/>
        </authorList>
    </citation>
    <scope>NUCLEOTIDE SEQUENCE [LARGE SCALE GENOMIC DNA]</scope>
    <source>
        <strain evidence="9">FD-334 SS-4</strain>
    </source>
</reference>
<dbReference type="EMBL" id="KN817525">
    <property type="protein sequence ID" value="KJA27000.1"/>
    <property type="molecule type" value="Genomic_DNA"/>
</dbReference>
<dbReference type="OMA" id="CHRGIEG"/>
<dbReference type="STRING" id="945553.A0A0D2Q5Z0"/>
<keyword evidence="3 5" id="KW-0862">Zinc</keyword>
<keyword evidence="4 5" id="KW-0440">LIM domain</keyword>
<dbReference type="GO" id="GO:0003712">
    <property type="term" value="F:transcription coregulator activity"/>
    <property type="evidence" value="ECO:0007669"/>
    <property type="project" value="TreeGrafter"/>
</dbReference>
<feature type="compositionally biased region" description="Polar residues" evidence="6">
    <location>
        <begin position="283"/>
        <end position="307"/>
    </location>
</feature>
<keyword evidence="2" id="KW-0677">Repeat</keyword>
<feature type="compositionally biased region" description="Low complexity" evidence="6">
    <location>
        <begin position="475"/>
        <end position="492"/>
    </location>
</feature>
<gene>
    <name evidence="8" type="ORF">HYPSUDRAFT_179747</name>
</gene>
<feature type="compositionally biased region" description="Low complexity" evidence="6">
    <location>
        <begin position="432"/>
        <end position="443"/>
    </location>
</feature>
<feature type="compositionally biased region" description="Low complexity" evidence="6">
    <location>
        <begin position="343"/>
        <end position="356"/>
    </location>
</feature>
<dbReference type="OrthoDB" id="1112565at2759"/>
<dbReference type="PROSITE" id="PS00478">
    <property type="entry name" value="LIM_DOMAIN_1"/>
    <property type="match status" value="1"/>
</dbReference>
<dbReference type="InterPro" id="IPR001781">
    <property type="entry name" value="Znf_LIM"/>
</dbReference>
<evidence type="ECO:0000256" key="3">
    <source>
        <dbReference type="ARBA" id="ARBA00022833"/>
    </source>
</evidence>
<feature type="compositionally biased region" description="Low complexity" evidence="6">
    <location>
        <begin position="671"/>
        <end position="682"/>
    </location>
</feature>
<keyword evidence="1 5" id="KW-0479">Metal-binding</keyword>
<dbReference type="Proteomes" id="UP000054270">
    <property type="component" value="Unassembled WGS sequence"/>
</dbReference>
<evidence type="ECO:0000313" key="8">
    <source>
        <dbReference type="EMBL" id="KJA27000.1"/>
    </source>
</evidence>
<evidence type="ECO:0000256" key="5">
    <source>
        <dbReference type="PROSITE-ProRule" id="PRU00125"/>
    </source>
</evidence>
<feature type="compositionally biased region" description="Polar residues" evidence="6">
    <location>
        <begin position="245"/>
        <end position="260"/>
    </location>
</feature>
<proteinExistence type="predicted"/>
<feature type="compositionally biased region" description="Low complexity" evidence="6">
    <location>
        <begin position="398"/>
        <end position="415"/>
    </location>
</feature>
<keyword evidence="9" id="KW-1185">Reference proteome</keyword>
<feature type="region of interest" description="Disordered" evidence="6">
    <location>
        <begin position="398"/>
        <end position="845"/>
    </location>
</feature>
<dbReference type="SUPFAM" id="SSF57716">
    <property type="entry name" value="Glucocorticoid receptor-like (DNA-binding domain)"/>
    <property type="match status" value="2"/>
</dbReference>
<dbReference type="PANTHER" id="PTHR24205">
    <property type="entry name" value="FOUR AND A HALF LIM DOMAINS PROTEIN"/>
    <property type="match status" value="1"/>
</dbReference>
<dbReference type="SMART" id="SM00132">
    <property type="entry name" value="LIM"/>
    <property type="match status" value="2"/>
</dbReference>
<feature type="compositionally biased region" description="Polar residues" evidence="6">
    <location>
        <begin position="690"/>
        <end position="707"/>
    </location>
</feature>
<feature type="compositionally biased region" description="Low complexity" evidence="6">
    <location>
        <begin position="71"/>
        <end position="81"/>
    </location>
</feature>
<feature type="compositionally biased region" description="Polar residues" evidence="6">
    <location>
        <begin position="105"/>
        <end position="127"/>
    </location>
</feature>
<dbReference type="GO" id="GO:0046872">
    <property type="term" value="F:metal ion binding"/>
    <property type="evidence" value="ECO:0007669"/>
    <property type="project" value="UniProtKB-KW"/>
</dbReference>
<dbReference type="PANTHER" id="PTHR24205:SF16">
    <property type="entry name" value="GH01042P-RELATED"/>
    <property type="match status" value="1"/>
</dbReference>
<evidence type="ECO:0000256" key="6">
    <source>
        <dbReference type="SAM" id="MobiDB-lite"/>
    </source>
</evidence>
<dbReference type="Pfam" id="PF00412">
    <property type="entry name" value="LIM"/>
    <property type="match status" value="1"/>
</dbReference>
<evidence type="ECO:0000259" key="7">
    <source>
        <dbReference type="PROSITE" id="PS50023"/>
    </source>
</evidence>
<feature type="compositionally biased region" description="Low complexity" evidence="6">
    <location>
        <begin position="217"/>
        <end position="231"/>
    </location>
</feature>
<organism evidence="8 9">
    <name type="scientific">Hypholoma sublateritium (strain FD-334 SS-4)</name>
    <dbReference type="NCBI Taxonomy" id="945553"/>
    <lineage>
        <taxon>Eukaryota</taxon>
        <taxon>Fungi</taxon>
        <taxon>Dikarya</taxon>
        <taxon>Basidiomycota</taxon>
        <taxon>Agaricomycotina</taxon>
        <taxon>Agaricomycetes</taxon>
        <taxon>Agaricomycetidae</taxon>
        <taxon>Agaricales</taxon>
        <taxon>Agaricineae</taxon>
        <taxon>Strophariaceae</taxon>
        <taxon>Hypholoma</taxon>
    </lineage>
</organism>
<feature type="compositionally biased region" description="Low complexity" evidence="6">
    <location>
        <begin position="750"/>
        <end position="759"/>
    </location>
</feature>
<dbReference type="PROSITE" id="PS50023">
    <property type="entry name" value="LIM_DOMAIN_2"/>
    <property type="match status" value="1"/>
</dbReference>
<feature type="domain" description="LIM zinc-binding" evidence="7">
    <location>
        <begin position="899"/>
        <end position="962"/>
    </location>
</feature>
<dbReference type="Gene3D" id="2.10.110.10">
    <property type="entry name" value="Cysteine Rich Protein"/>
    <property type="match status" value="2"/>
</dbReference>